<dbReference type="EMBL" id="CARXXK010000002">
    <property type="protein sequence ID" value="CAI6355511.1"/>
    <property type="molecule type" value="Genomic_DNA"/>
</dbReference>
<keyword evidence="3" id="KW-0206">Cytoskeleton</keyword>
<dbReference type="Pfam" id="PF09141">
    <property type="entry name" value="Talin_middle"/>
    <property type="match status" value="1"/>
</dbReference>
<dbReference type="GO" id="GO:0005856">
    <property type="term" value="C:cytoskeleton"/>
    <property type="evidence" value="ECO:0007669"/>
    <property type="project" value="UniProtKB-SubCell"/>
</dbReference>
<dbReference type="Pfam" id="PF16511">
    <property type="entry name" value="FERM_f0"/>
    <property type="match status" value="1"/>
</dbReference>
<dbReference type="Gene3D" id="3.10.20.90">
    <property type="entry name" value="Phosphatidylinositol 3-kinase Catalytic Subunit, Chain A, domain 1"/>
    <property type="match status" value="2"/>
</dbReference>
<dbReference type="SUPFAM" id="SSF109880">
    <property type="entry name" value="A middle domain of Talin 1"/>
    <property type="match status" value="1"/>
</dbReference>
<dbReference type="Gene3D" id="1.20.80.10">
    <property type="match status" value="1"/>
</dbReference>
<evidence type="ECO:0000256" key="1">
    <source>
        <dbReference type="ARBA" id="ARBA00004245"/>
    </source>
</evidence>
<dbReference type="CDD" id="cd17089">
    <property type="entry name" value="FERM_F0_TLN"/>
    <property type="match status" value="1"/>
</dbReference>
<dbReference type="Gene3D" id="1.20.1420.10">
    <property type="entry name" value="Talin, central domain"/>
    <property type="match status" value="1"/>
</dbReference>
<dbReference type="GO" id="GO:0005886">
    <property type="term" value="C:plasma membrane"/>
    <property type="evidence" value="ECO:0007669"/>
    <property type="project" value="TreeGrafter"/>
</dbReference>
<dbReference type="SUPFAM" id="SSF50729">
    <property type="entry name" value="PH domain-like"/>
    <property type="match status" value="1"/>
</dbReference>
<dbReference type="AlphaFoldDB" id="A0AAV0WIZ7"/>
<dbReference type="PROSITE" id="PS00660">
    <property type="entry name" value="FERM_1"/>
    <property type="match status" value="1"/>
</dbReference>
<dbReference type="InterPro" id="IPR019749">
    <property type="entry name" value="Band_41_domain"/>
</dbReference>
<dbReference type="GO" id="GO:0001726">
    <property type="term" value="C:ruffle"/>
    <property type="evidence" value="ECO:0007669"/>
    <property type="project" value="InterPro"/>
</dbReference>
<evidence type="ECO:0000313" key="5">
    <source>
        <dbReference type="EMBL" id="CAI6355511.1"/>
    </source>
</evidence>
<comment type="caution">
    <text evidence="5">The sequence shown here is derived from an EMBL/GenBank/DDBJ whole genome shotgun (WGS) entry which is preliminary data.</text>
</comment>
<dbReference type="InterPro" id="IPR015224">
    <property type="entry name" value="Talin_cent"/>
</dbReference>
<dbReference type="InterPro" id="IPR035963">
    <property type="entry name" value="FERM_2"/>
</dbReference>
<dbReference type="FunFam" id="1.20.80.10:FF:000007">
    <property type="entry name" value="Talin 2"/>
    <property type="match status" value="1"/>
</dbReference>
<dbReference type="GO" id="GO:0005178">
    <property type="term" value="F:integrin binding"/>
    <property type="evidence" value="ECO:0007669"/>
    <property type="project" value="TreeGrafter"/>
</dbReference>
<dbReference type="GO" id="GO:0030182">
    <property type="term" value="P:neuron differentiation"/>
    <property type="evidence" value="ECO:0007669"/>
    <property type="project" value="UniProtKB-ARBA"/>
</dbReference>
<dbReference type="SMART" id="SM00295">
    <property type="entry name" value="B41"/>
    <property type="match status" value="1"/>
</dbReference>
<dbReference type="GO" id="GO:0003779">
    <property type="term" value="F:actin binding"/>
    <property type="evidence" value="ECO:0007669"/>
    <property type="project" value="InterPro"/>
</dbReference>
<dbReference type="SUPFAM" id="SSF109885">
    <property type="entry name" value="I/LWEQ domain"/>
    <property type="match status" value="1"/>
</dbReference>
<dbReference type="InterPro" id="IPR029071">
    <property type="entry name" value="Ubiquitin-like_domsf"/>
</dbReference>
<dbReference type="GO" id="GO:0005200">
    <property type="term" value="F:structural constituent of cytoskeleton"/>
    <property type="evidence" value="ECO:0007669"/>
    <property type="project" value="InterPro"/>
</dbReference>
<dbReference type="GO" id="GO:0030036">
    <property type="term" value="P:actin cytoskeleton organization"/>
    <property type="evidence" value="ECO:0007669"/>
    <property type="project" value="TreeGrafter"/>
</dbReference>
<evidence type="ECO:0000256" key="2">
    <source>
        <dbReference type="ARBA" id="ARBA00022490"/>
    </source>
</evidence>
<dbReference type="PROSITE" id="PS50057">
    <property type="entry name" value="FERM_3"/>
    <property type="match status" value="1"/>
</dbReference>
<dbReference type="Pfam" id="PF02174">
    <property type="entry name" value="IRS"/>
    <property type="match status" value="1"/>
</dbReference>
<dbReference type="GO" id="GO:0098609">
    <property type="term" value="P:cell-cell adhesion"/>
    <property type="evidence" value="ECO:0007669"/>
    <property type="project" value="TreeGrafter"/>
</dbReference>
<dbReference type="FunFam" id="2.30.29.30:FF:000028">
    <property type="entry name" value="Talin 2"/>
    <property type="match status" value="1"/>
</dbReference>
<dbReference type="InterPro" id="IPR019748">
    <property type="entry name" value="FERM_central"/>
</dbReference>
<dbReference type="CDD" id="cd14473">
    <property type="entry name" value="FERM_B-lobe"/>
    <property type="match status" value="1"/>
</dbReference>
<dbReference type="InterPro" id="IPR011993">
    <property type="entry name" value="PH-like_dom_sf"/>
</dbReference>
<dbReference type="SMART" id="SM01244">
    <property type="entry name" value="IRS"/>
    <property type="match status" value="1"/>
</dbReference>
<dbReference type="Pfam" id="PF21896">
    <property type="entry name" value="Talin_IBS2B"/>
    <property type="match status" value="1"/>
</dbReference>
<evidence type="ECO:0000313" key="6">
    <source>
        <dbReference type="Proteomes" id="UP001160148"/>
    </source>
</evidence>
<name>A0AAV0WIZ7_9HEMI</name>
<dbReference type="InterPro" id="IPR032425">
    <property type="entry name" value="FERM_f0"/>
</dbReference>
<dbReference type="InterPro" id="IPR054082">
    <property type="entry name" value="Talin_IBS2B"/>
</dbReference>
<dbReference type="SUPFAM" id="SSF54236">
    <property type="entry name" value="Ubiquitin-like"/>
    <property type="match status" value="1"/>
</dbReference>
<protein>
    <recommendedName>
        <fullName evidence="4">FERM domain-containing protein</fullName>
    </recommendedName>
</protein>
<dbReference type="InterPro" id="IPR035964">
    <property type="entry name" value="I/LWEQ_dom_sf"/>
</dbReference>
<dbReference type="Gene3D" id="2.30.29.30">
    <property type="entry name" value="Pleckstrin-homology domain (PH domain)/Phosphotyrosine-binding domain (PTB)"/>
    <property type="match status" value="1"/>
</dbReference>
<dbReference type="InterPro" id="IPR002404">
    <property type="entry name" value="IRS_PTB"/>
</dbReference>
<dbReference type="Gene3D" id="1.20.120.230">
    <property type="entry name" value="Alpha-catenin/vinculin-like"/>
    <property type="match status" value="1"/>
</dbReference>
<keyword evidence="2" id="KW-0963">Cytoplasm</keyword>
<gene>
    <name evidence="5" type="ORF">MEUPH1_LOCUS11354</name>
</gene>
<dbReference type="GO" id="GO:0009887">
    <property type="term" value="P:animal organ morphogenesis"/>
    <property type="evidence" value="ECO:0007669"/>
    <property type="project" value="UniProtKB-ARBA"/>
</dbReference>
<sequence length="720" mass="80958">MATLSLRISIVERDVTKTMQFDPTISVYNACRLIRDKISEANLDQPKDYGLFLADEDIKKGVWLEPGRNLEYYILRNGDLLEYRKKMRTLKVHMLDGTLKTLLVDDSQPVANLMVVICTKIGITNHDEYSLVRETPEEEVENKANFGTLTLKRRKEDREREKDAKMEQLRKKLKTDDEVNWVDPSKTLREQGIDEGEPVLLRRKFFFSDGNIDSHDPVQLNLLYVQARDAILDGTHPVTEDLALQLAGIQTHIQFGNYCETKHRPPFLDLKEFLPQSYTKIKGIEKKIFSEHKNHVGLSELDAKVLYTKTARSLPTYGVTFFLVKEKMKGKNKLVPRLLGVTKDSVLRLDERTKEILKTWPLTTVRRWGASPNTFTLDFGDYSDQYYSVQTTEAEQILQLISGYIDIILKKKKSKDHFGIEGDEGSTMVEDSISPLKATILQHESSQFGKVNTESVAKPAVMRAGAEGARPYGLGHMGNAQYTTVSGRINVHLHHQWDHKITKLRLLSAPQKALCMTISNSQEIITTMKKRIDIKSCYSRIWQRCSKLQQTERDTIDSNKQNISSQIAAMNAATAQVVTLTSGDIDYSRGRQNLLNAASKVGEASQQVLTQIGDDGADESRDILLSLAKAVAHTTAALVVLKLKIAATTCALTTSQLVACTKVVAGTVENPSCKEQLMAAAREVVNAVEDLVSVCNLTQHENNEHLLQELSDAAYKVPLH</sequence>
<evidence type="ECO:0000259" key="4">
    <source>
        <dbReference type="PROSITE" id="PS50057"/>
    </source>
</evidence>
<dbReference type="PANTHER" id="PTHR19981">
    <property type="entry name" value="TALIN"/>
    <property type="match status" value="1"/>
</dbReference>
<proteinExistence type="predicted"/>
<dbReference type="InterPro" id="IPR000299">
    <property type="entry name" value="FERM_domain"/>
</dbReference>
<keyword evidence="6" id="KW-1185">Reference proteome</keyword>
<reference evidence="5 6" key="1">
    <citation type="submission" date="2023-01" db="EMBL/GenBank/DDBJ databases">
        <authorList>
            <person name="Whitehead M."/>
        </authorList>
    </citation>
    <scope>NUCLEOTIDE SEQUENCE [LARGE SCALE GENOMIC DNA]</scope>
</reference>
<dbReference type="InterPro" id="IPR036476">
    <property type="entry name" value="Talin_cent_sf"/>
</dbReference>
<dbReference type="CDD" id="cd10569">
    <property type="entry name" value="FERM_C_Talin"/>
    <property type="match status" value="1"/>
</dbReference>
<dbReference type="GO" id="GO:0005737">
    <property type="term" value="C:cytoplasm"/>
    <property type="evidence" value="ECO:0007669"/>
    <property type="project" value="TreeGrafter"/>
</dbReference>
<comment type="subcellular location">
    <subcellularLocation>
        <location evidence="1">Cytoplasm</location>
        <location evidence="1">Cytoskeleton</location>
    </subcellularLocation>
</comment>
<dbReference type="InterPro" id="IPR019747">
    <property type="entry name" value="FERM_CS"/>
</dbReference>
<dbReference type="GO" id="GO:0005925">
    <property type="term" value="C:focal adhesion"/>
    <property type="evidence" value="ECO:0007669"/>
    <property type="project" value="InterPro"/>
</dbReference>
<evidence type="ECO:0000256" key="3">
    <source>
        <dbReference type="ARBA" id="ARBA00023212"/>
    </source>
</evidence>
<accession>A0AAV0WIZ7</accession>
<organism evidence="5 6">
    <name type="scientific">Macrosiphum euphorbiae</name>
    <name type="common">potato aphid</name>
    <dbReference type="NCBI Taxonomy" id="13131"/>
    <lineage>
        <taxon>Eukaryota</taxon>
        <taxon>Metazoa</taxon>
        <taxon>Ecdysozoa</taxon>
        <taxon>Arthropoda</taxon>
        <taxon>Hexapoda</taxon>
        <taxon>Insecta</taxon>
        <taxon>Pterygota</taxon>
        <taxon>Neoptera</taxon>
        <taxon>Paraneoptera</taxon>
        <taxon>Hemiptera</taxon>
        <taxon>Sternorrhyncha</taxon>
        <taxon>Aphidomorpha</taxon>
        <taxon>Aphidoidea</taxon>
        <taxon>Aphididae</taxon>
        <taxon>Macrosiphini</taxon>
        <taxon>Macrosiphum</taxon>
    </lineage>
</organism>
<dbReference type="PANTHER" id="PTHR19981:SF1">
    <property type="entry name" value="RHEA, ISOFORM B"/>
    <property type="match status" value="1"/>
</dbReference>
<feature type="domain" description="FERM" evidence="4">
    <location>
        <begin position="88"/>
        <end position="412"/>
    </location>
</feature>
<dbReference type="SUPFAM" id="SSF47031">
    <property type="entry name" value="Second domain of FERM"/>
    <property type="match status" value="1"/>
</dbReference>
<dbReference type="CDD" id="cd17090">
    <property type="entry name" value="FERM_F1_TLN"/>
    <property type="match status" value="1"/>
</dbReference>
<dbReference type="Proteomes" id="UP001160148">
    <property type="component" value="Unassembled WGS sequence"/>
</dbReference>
<dbReference type="InterPro" id="IPR014352">
    <property type="entry name" value="FERM/acyl-CoA-bd_prot_sf"/>
</dbReference>